<proteinExistence type="inferred from homology"/>
<dbReference type="OMA" id="LVTKGMH"/>
<dbReference type="Pfam" id="PF00067">
    <property type="entry name" value="p450"/>
    <property type="match status" value="1"/>
</dbReference>
<dbReference type="PROSITE" id="PS00086">
    <property type="entry name" value="CYTOCHROME_P450"/>
    <property type="match status" value="1"/>
</dbReference>
<dbReference type="GO" id="GO:0033075">
    <property type="term" value="P:isoquinoline alkaloid biosynthetic process"/>
    <property type="evidence" value="ECO:0007669"/>
    <property type="project" value="UniProtKB-ARBA"/>
</dbReference>
<dbReference type="Gene3D" id="1.10.630.10">
    <property type="entry name" value="Cytochrome P450"/>
    <property type="match status" value="1"/>
</dbReference>
<dbReference type="PRINTS" id="PR00463">
    <property type="entry name" value="EP450I"/>
</dbReference>
<dbReference type="STRING" id="56857.A0A200R4E4"/>
<evidence type="ECO:0000256" key="7">
    <source>
        <dbReference type="ARBA" id="ARBA00023033"/>
    </source>
</evidence>
<dbReference type="InterPro" id="IPR002401">
    <property type="entry name" value="Cyt_P450_E_grp-I"/>
</dbReference>
<reference evidence="11 12" key="1">
    <citation type="journal article" date="2017" name="Mol. Plant">
        <title>The Genome of Medicinal Plant Macleaya cordata Provides New Insights into Benzylisoquinoline Alkaloids Metabolism.</title>
        <authorList>
            <person name="Liu X."/>
            <person name="Liu Y."/>
            <person name="Huang P."/>
            <person name="Ma Y."/>
            <person name="Qing Z."/>
            <person name="Tang Q."/>
            <person name="Cao H."/>
            <person name="Cheng P."/>
            <person name="Zheng Y."/>
            <person name="Yuan Z."/>
            <person name="Zhou Y."/>
            <person name="Liu J."/>
            <person name="Tang Z."/>
            <person name="Zhuo Y."/>
            <person name="Zhang Y."/>
            <person name="Yu L."/>
            <person name="Huang J."/>
            <person name="Yang P."/>
            <person name="Peng Q."/>
            <person name="Zhang J."/>
            <person name="Jiang W."/>
            <person name="Zhang Z."/>
            <person name="Lin K."/>
            <person name="Ro D.K."/>
            <person name="Chen X."/>
            <person name="Xiong X."/>
            <person name="Shang Y."/>
            <person name="Huang S."/>
            <person name="Zeng J."/>
        </authorList>
    </citation>
    <scope>NUCLEOTIDE SEQUENCE [LARGE SCALE GENOMIC DNA]</scope>
    <source>
        <strain evidence="12">cv. BLH2017</strain>
        <tissue evidence="11">Root</tissue>
    </source>
</reference>
<dbReference type="EMBL" id="MVGT01000438">
    <property type="protein sequence ID" value="OVA17581.1"/>
    <property type="molecule type" value="Genomic_DNA"/>
</dbReference>
<name>A0A200R4E4_MACCD</name>
<dbReference type="InterPro" id="IPR001128">
    <property type="entry name" value="Cyt_P450"/>
</dbReference>
<dbReference type="Proteomes" id="UP000195402">
    <property type="component" value="Unassembled WGS sequence"/>
</dbReference>
<dbReference type="SUPFAM" id="SSF48264">
    <property type="entry name" value="Cytochrome P450"/>
    <property type="match status" value="1"/>
</dbReference>
<accession>A0A200R4E4</accession>
<evidence type="ECO:0000256" key="10">
    <source>
        <dbReference type="SAM" id="Phobius"/>
    </source>
</evidence>
<evidence type="ECO:0000313" key="12">
    <source>
        <dbReference type="Proteomes" id="UP000195402"/>
    </source>
</evidence>
<comment type="caution">
    <text evidence="11">The sequence shown here is derived from an EMBL/GenBank/DDBJ whole genome shotgun (WGS) entry which is preliminary data.</text>
</comment>
<dbReference type="GO" id="GO:0004497">
    <property type="term" value="F:monooxygenase activity"/>
    <property type="evidence" value="ECO:0007669"/>
    <property type="project" value="UniProtKB-KW"/>
</dbReference>
<evidence type="ECO:0000256" key="2">
    <source>
        <dbReference type="ARBA" id="ARBA00010617"/>
    </source>
</evidence>
<keyword evidence="10" id="KW-0812">Transmembrane</keyword>
<dbReference type="GO" id="GO:0005506">
    <property type="term" value="F:iron ion binding"/>
    <property type="evidence" value="ECO:0007669"/>
    <property type="project" value="InterPro"/>
</dbReference>
<feature type="transmembrane region" description="Helical" evidence="10">
    <location>
        <begin position="6"/>
        <end position="24"/>
    </location>
</feature>
<dbReference type="AlphaFoldDB" id="A0A200R4E4"/>
<dbReference type="FunFam" id="1.10.630.10:FF:000011">
    <property type="entry name" value="Cytochrome P450 83B1"/>
    <property type="match status" value="1"/>
</dbReference>
<gene>
    <name evidence="11" type="ORF">BVC80_1837g414</name>
</gene>
<dbReference type="OrthoDB" id="1055148at2759"/>
<evidence type="ECO:0000256" key="6">
    <source>
        <dbReference type="ARBA" id="ARBA00023004"/>
    </source>
</evidence>
<keyword evidence="3 8" id="KW-0349">Heme</keyword>
<keyword evidence="7 9" id="KW-0503">Monooxygenase</keyword>
<dbReference type="PRINTS" id="PR00385">
    <property type="entry name" value="P450"/>
</dbReference>
<comment type="similarity">
    <text evidence="2 9">Belongs to the cytochrome P450 family.</text>
</comment>
<keyword evidence="6 8" id="KW-0408">Iron</keyword>
<keyword evidence="10" id="KW-0472">Membrane</keyword>
<organism evidence="11 12">
    <name type="scientific">Macleaya cordata</name>
    <name type="common">Five-seeded plume-poppy</name>
    <name type="synonym">Bocconia cordata</name>
    <dbReference type="NCBI Taxonomy" id="56857"/>
    <lineage>
        <taxon>Eukaryota</taxon>
        <taxon>Viridiplantae</taxon>
        <taxon>Streptophyta</taxon>
        <taxon>Embryophyta</taxon>
        <taxon>Tracheophyta</taxon>
        <taxon>Spermatophyta</taxon>
        <taxon>Magnoliopsida</taxon>
        <taxon>Ranunculales</taxon>
        <taxon>Papaveraceae</taxon>
        <taxon>Papaveroideae</taxon>
        <taxon>Macleaya</taxon>
    </lineage>
</organism>
<keyword evidence="5 9" id="KW-0560">Oxidoreductase</keyword>
<keyword evidence="10" id="KW-1133">Transmembrane helix</keyword>
<dbReference type="InterPro" id="IPR017972">
    <property type="entry name" value="Cyt_P450_CS"/>
</dbReference>
<dbReference type="GO" id="GO:0016705">
    <property type="term" value="F:oxidoreductase activity, acting on paired donors, with incorporation or reduction of molecular oxygen"/>
    <property type="evidence" value="ECO:0007669"/>
    <property type="project" value="InterPro"/>
</dbReference>
<evidence type="ECO:0000256" key="8">
    <source>
        <dbReference type="PIRSR" id="PIRSR602401-1"/>
    </source>
</evidence>
<dbReference type="PANTHER" id="PTHR47955">
    <property type="entry name" value="CYTOCHROME P450 FAMILY 71 PROTEIN"/>
    <property type="match status" value="1"/>
</dbReference>
<dbReference type="CDD" id="cd11072">
    <property type="entry name" value="CYP71-like"/>
    <property type="match status" value="1"/>
</dbReference>
<sequence length="516" mass="57986">MDAFTPSSLYLAVVLAVFLVFLLLRRRNKRSPVVRLPPSPPKIPIIGHLHLVTDMPHHSFSQLSKKLGPIIYLQLGRVPTLVVSSARLAREIMKTQDHVFASRPQIIAGEYLSFGCSDITFSPYGAYWRQARKICVTELLSPKRVSSFQLIRNEEVNRLIEYVSKLSGSEIDMSEKFFGLANDVLCRVAFGKRFIGESNRLPEILTETQALLAGFSIADFYPGLEWVNSVTGLKRRLLKNLSDLRSVCDEIIGEHLEKKEKAGGGDISDREDFVDVLLRVQKGGDLEVPITDDNLKALVLDMFVAGTDTTSATLEWTLTELSRHQTVMKKAQEEVREAVGIKGKVDFNHLPQLNYMRAVIKEALRLHPPVPLLVPRESMEKCKIDGYDIPAKTRVFINTYDIGRDPQSWVNPLEYNPERFMDGSNSSKEIDVKGHQDFDLLPFGGGRRGCPGYSFALATIEIALARLLYHFDWSLPLGVRADDVDLNEIFGLATRKKVPLVLVPTINEDYVFNGSS</sequence>
<evidence type="ECO:0000256" key="3">
    <source>
        <dbReference type="ARBA" id="ARBA00022617"/>
    </source>
</evidence>
<feature type="binding site" description="axial binding residue" evidence="8">
    <location>
        <position position="450"/>
    </location>
    <ligand>
        <name>heme</name>
        <dbReference type="ChEBI" id="CHEBI:30413"/>
    </ligand>
    <ligandPart>
        <name>Fe</name>
        <dbReference type="ChEBI" id="CHEBI:18248"/>
    </ligandPart>
</feature>
<evidence type="ECO:0000256" key="4">
    <source>
        <dbReference type="ARBA" id="ARBA00022723"/>
    </source>
</evidence>
<keyword evidence="12" id="KW-1185">Reference proteome</keyword>
<dbReference type="PANTHER" id="PTHR47955:SF19">
    <property type="entry name" value="CYTOCHROME P450 71A9-LIKE ISOFORM X1"/>
    <property type="match status" value="1"/>
</dbReference>
<dbReference type="InterPro" id="IPR036396">
    <property type="entry name" value="Cyt_P450_sf"/>
</dbReference>
<evidence type="ECO:0000256" key="1">
    <source>
        <dbReference type="ARBA" id="ARBA00001971"/>
    </source>
</evidence>
<comment type="cofactor">
    <cofactor evidence="1 8">
        <name>heme</name>
        <dbReference type="ChEBI" id="CHEBI:30413"/>
    </cofactor>
</comment>
<evidence type="ECO:0000256" key="9">
    <source>
        <dbReference type="RuleBase" id="RU000461"/>
    </source>
</evidence>
<protein>
    <submittedName>
        <fullName evidence="11">Cytochrome P450</fullName>
    </submittedName>
</protein>
<dbReference type="InParanoid" id="A0A200R4E4"/>
<evidence type="ECO:0000313" key="11">
    <source>
        <dbReference type="EMBL" id="OVA17581.1"/>
    </source>
</evidence>
<evidence type="ECO:0000256" key="5">
    <source>
        <dbReference type="ARBA" id="ARBA00023002"/>
    </source>
</evidence>
<dbReference type="GO" id="GO:0020037">
    <property type="term" value="F:heme binding"/>
    <property type="evidence" value="ECO:0007669"/>
    <property type="project" value="InterPro"/>
</dbReference>
<keyword evidence="4 8" id="KW-0479">Metal-binding</keyword>